<dbReference type="KEGG" id="ttz:FHG85_11980"/>
<dbReference type="PANTHER" id="PTHR42844:SF1">
    <property type="entry name" value="DIHYDRONEOPTERIN ALDOLASE 1-RELATED"/>
    <property type="match status" value="1"/>
</dbReference>
<comment type="pathway">
    <text evidence="2 6">Cofactor biosynthesis; tetrahydrofolate biosynthesis; 2-amino-4-hydroxy-6-hydroxymethyl-7,8-dihydropteridine diphosphate from 7,8-dihydroneopterin triphosphate: step 3/4.</text>
</comment>
<evidence type="ECO:0000313" key="9">
    <source>
        <dbReference type="Proteomes" id="UP000500961"/>
    </source>
</evidence>
<organism evidence="8 9">
    <name type="scientific">Tenuifilum thalassicum</name>
    <dbReference type="NCBI Taxonomy" id="2590900"/>
    <lineage>
        <taxon>Bacteria</taxon>
        <taxon>Pseudomonadati</taxon>
        <taxon>Bacteroidota</taxon>
        <taxon>Bacteroidia</taxon>
        <taxon>Bacteroidales</taxon>
        <taxon>Tenuifilaceae</taxon>
        <taxon>Tenuifilum</taxon>
    </lineage>
</organism>
<evidence type="ECO:0000313" key="8">
    <source>
        <dbReference type="EMBL" id="QKG80950.1"/>
    </source>
</evidence>
<dbReference type="InterPro" id="IPR006156">
    <property type="entry name" value="Dihydroneopterin_aldolase"/>
</dbReference>
<dbReference type="InterPro" id="IPR043133">
    <property type="entry name" value="GTP-CH-I_C/QueF"/>
</dbReference>
<dbReference type="RefSeq" id="WP_173076215.1">
    <property type="nucleotide sequence ID" value="NZ_CP041345.1"/>
</dbReference>
<evidence type="ECO:0000256" key="3">
    <source>
        <dbReference type="ARBA" id="ARBA00005708"/>
    </source>
</evidence>
<feature type="domain" description="Dihydroneopterin aldolase/epimerase" evidence="7">
    <location>
        <begin position="4"/>
        <end position="116"/>
    </location>
</feature>
<dbReference type="Gene3D" id="3.30.1130.10">
    <property type="match status" value="1"/>
</dbReference>
<dbReference type="AlphaFoldDB" id="A0A7D3XM65"/>
<keyword evidence="9" id="KW-1185">Reference proteome</keyword>
<comment type="similarity">
    <text evidence="3 6">Belongs to the DHNA family.</text>
</comment>
<dbReference type="GO" id="GO:0004150">
    <property type="term" value="F:dihydroneopterin aldolase activity"/>
    <property type="evidence" value="ECO:0007669"/>
    <property type="project" value="UniProtKB-UniRule"/>
</dbReference>
<evidence type="ECO:0000256" key="2">
    <source>
        <dbReference type="ARBA" id="ARBA00005013"/>
    </source>
</evidence>
<protein>
    <recommendedName>
        <fullName evidence="6">7,8-dihydroneopterin aldolase</fullName>
        <ecNumber evidence="6">4.1.2.25</ecNumber>
    </recommendedName>
</protein>
<gene>
    <name evidence="8" type="primary">folB</name>
    <name evidence="8" type="ORF">FHG85_11980</name>
</gene>
<accession>A0A7D3XM65</accession>
<evidence type="ECO:0000256" key="4">
    <source>
        <dbReference type="ARBA" id="ARBA00022909"/>
    </source>
</evidence>
<evidence type="ECO:0000256" key="1">
    <source>
        <dbReference type="ARBA" id="ARBA00001353"/>
    </source>
</evidence>
<reference evidence="8 9" key="1">
    <citation type="submission" date="2019-07" db="EMBL/GenBank/DDBJ databases">
        <title>Thalassofilum flectens gen. nov., sp. nov., a novel moderate thermophilic anaerobe from a shallow sea hot spring in Kunashir Island (Russia), representing a new family in the order Bacteroidales, and proposal of Thalassofilacea fam. nov.</title>
        <authorList>
            <person name="Kochetkova T.V."/>
            <person name="Podosokorskaya O.A."/>
            <person name="Novikov A."/>
            <person name="Elcheninov A.G."/>
            <person name="Toshchakov S.V."/>
            <person name="Kublanov I.V."/>
        </authorList>
    </citation>
    <scope>NUCLEOTIDE SEQUENCE [LARGE SCALE GENOMIC DNA]</scope>
    <source>
        <strain evidence="8 9">38-H</strain>
    </source>
</reference>
<dbReference type="NCBIfam" id="TIGR00525">
    <property type="entry name" value="folB"/>
    <property type="match status" value="1"/>
</dbReference>
<dbReference type="EMBL" id="CP041345">
    <property type="protein sequence ID" value="QKG80950.1"/>
    <property type="molecule type" value="Genomic_DNA"/>
</dbReference>
<dbReference type="GO" id="GO:0046654">
    <property type="term" value="P:tetrahydrofolate biosynthetic process"/>
    <property type="evidence" value="ECO:0007669"/>
    <property type="project" value="UniProtKB-UniRule"/>
</dbReference>
<comment type="function">
    <text evidence="6">Catalyzes the conversion of 7,8-dihydroneopterin to 6-hydroxymethyl-7,8-dihydropterin.</text>
</comment>
<evidence type="ECO:0000256" key="6">
    <source>
        <dbReference type="RuleBase" id="RU362079"/>
    </source>
</evidence>
<comment type="catalytic activity">
    <reaction evidence="1 6">
        <text>7,8-dihydroneopterin = 6-hydroxymethyl-7,8-dihydropterin + glycolaldehyde</text>
        <dbReference type="Rhea" id="RHEA:10540"/>
        <dbReference type="ChEBI" id="CHEBI:17001"/>
        <dbReference type="ChEBI" id="CHEBI:17071"/>
        <dbReference type="ChEBI" id="CHEBI:44841"/>
        <dbReference type="EC" id="4.1.2.25"/>
    </reaction>
</comment>
<dbReference type="EC" id="4.1.2.25" evidence="6"/>
<dbReference type="PANTHER" id="PTHR42844">
    <property type="entry name" value="DIHYDRONEOPTERIN ALDOLASE 1-RELATED"/>
    <property type="match status" value="1"/>
</dbReference>
<dbReference type="GO" id="GO:0046656">
    <property type="term" value="P:folic acid biosynthetic process"/>
    <property type="evidence" value="ECO:0007669"/>
    <property type="project" value="UniProtKB-UniRule"/>
</dbReference>
<proteinExistence type="inferred from homology"/>
<dbReference type="CDD" id="cd00534">
    <property type="entry name" value="DHNA_DHNTPE"/>
    <property type="match status" value="1"/>
</dbReference>
<dbReference type="GO" id="GO:0005737">
    <property type="term" value="C:cytoplasm"/>
    <property type="evidence" value="ECO:0007669"/>
    <property type="project" value="TreeGrafter"/>
</dbReference>
<dbReference type="Pfam" id="PF02152">
    <property type="entry name" value="FolB"/>
    <property type="match status" value="1"/>
</dbReference>
<dbReference type="SUPFAM" id="SSF55620">
    <property type="entry name" value="Tetrahydrobiopterin biosynthesis enzymes-like"/>
    <property type="match status" value="1"/>
</dbReference>
<sequence>MALIEIENMEFYAFHGCFKEEQVVGNQFLVNISFETDTSKAQKTDNLNDTVNYQVVYNLVKAEMQKTSKLLEHVAERITSAVKLEFPEIKSIKVKVSKLNPPMGGKIEKVSVTLNRNFAQKG</sequence>
<evidence type="ECO:0000256" key="5">
    <source>
        <dbReference type="ARBA" id="ARBA00023239"/>
    </source>
</evidence>
<dbReference type="SMART" id="SM00905">
    <property type="entry name" value="FolB"/>
    <property type="match status" value="1"/>
</dbReference>
<dbReference type="UniPathway" id="UPA00077">
    <property type="reaction ID" value="UER00154"/>
</dbReference>
<dbReference type="InterPro" id="IPR006157">
    <property type="entry name" value="FolB_dom"/>
</dbReference>
<evidence type="ECO:0000259" key="7">
    <source>
        <dbReference type="SMART" id="SM00905"/>
    </source>
</evidence>
<name>A0A7D3XM65_9BACT</name>
<dbReference type="NCBIfam" id="TIGR00526">
    <property type="entry name" value="folB_dom"/>
    <property type="match status" value="1"/>
</dbReference>
<keyword evidence="4 6" id="KW-0289">Folate biosynthesis</keyword>
<keyword evidence="5 6" id="KW-0456">Lyase</keyword>
<dbReference type="Proteomes" id="UP000500961">
    <property type="component" value="Chromosome"/>
</dbReference>